<dbReference type="InterPro" id="IPR036477">
    <property type="entry name" value="Formyl_transf_N_sf"/>
</dbReference>
<evidence type="ECO:0000256" key="1">
    <source>
        <dbReference type="ARBA" id="ARBA00002606"/>
    </source>
</evidence>
<comment type="catalytic activity">
    <reaction evidence="7 8">
        <text>L-methionyl-tRNA(fMet) + (6R)-10-formyltetrahydrofolate = N-formyl-L-methionyl-tRNA(fMet) + (6S)-5,6,7,8-tetrahydrofolate + H(+)</text>
        <dbReference type="Rhea" id="RHEA:24380"/>
        <dbReference type="Rhea" id="RHEA-COMP:9952"/>
        <dbReference type="Rhea" id="RHEA-COMP:9953"/>
        <dbReference type="ChEBI" id="CHEBI:15378"/>
        <dbReference type="ChEBI" id="CHEBI:57453"/>
        <dbReference type="ChEBI" id="CHEBI:78530"/>
        <dbReference type="ChEBI" id="CHEBI:78844"/>
        <dbReference type="ChEBI" id="CHEBI:195366"/>
        <dbReference type="EC" id="2.1.2.9"/>
    </reaction>
</comment>
<keyword evidence="5 8" id="KW-0808">Transferase</keyword>
<dbReference type="PROSITE" id="PS00373">
    <property type="entry name" value="GART"/>
    <property type="match status" value="1"/>
</dbReference>
<dbReference type="InterPro" id="IPR037022">
    <property type="entry name" value="Formyl_trans_C_sf"/>
</dbReference>
<evidence type="ECO:0000259" key="9">
    <source>
        <dbReference type="Pfam" id="PF00551"/>
    </source>
</evidence>
<dbReference type="SUPFAM" id="SSF50486">
    <property type="entry name" value="FMT C-terminal domain-like"/>
    <property type="match status" value="1"/>
</dbReference>
<dbReference type="InterPro" id="IPR001555">
    <property type="entry name" value="GART_AS"/>
</dbReference>
<dbReference type="InterPro" id="IPR002376">
    <property type="entry name" value="Formyl_transf_N"/>
</dbReference>
<dbReference type="PANTHER" id="PTHR11138">
    <property type="entry name" value="METHIONYL-TRNA FORMYLTRANSFERASE"/>
    <property type="match status" value="1"/>
</dbReference>
<proteinExistence type="inferred from homology"/>
<feature type="domain" description="Formyl transferase N-terminal" evidence="9">
    <location>
        <begin position="7"/>
        <end position="185"/>
    </location>
</feature>
<protein>
    <recommendedName>
        <fullName evidence="4 8">Methionyl-tRNA formyltransferase</fullName>
        <ecNumber evidence="3 8">2.1.2.9</ecNumber>
    </recommendedName>
</protein>
<dbReference type="Pfam" id="PF00551">
    <property type="entry name" value="Formyl_trans_N"/>
    <property type="match status" value="1"/>
</dbReference>
<dbReference type="InterPro" id="IPR041711">
    <property type="entry name" value="Met-tRNA-FMT_N"/>
</dbReference>
<dbReference type="SUPFAM" id="SSF53328">
    <property type="entry name" value="Formyltransferase"/>
    <property type="match status" value="1"/>
</dbReference>
<dbReference type="STRING" id="966.BTA35_0210510"/>
<accession>A0A1T1HCB6</accession>
<evidence type="ECO:0000256" key="4">
    <source>
        <dbReference type="ARBA" id="ARBA00016014"/>
    </source>
</evidence>
<dbReference type="PANTHER" id="PTHR11138:SF5">
    <property type="entry name" value="METHIONYL-TRNA FORMYLTRANSFERASE, MITOCHONDRIAL"/>
    <property type="match status" value="1"/>
</dbReference>
<evidence type="ECO:0000313" key="11">
    <source>
        <dbReference type="EMBL" id="OOV87443.1"/>
    </source>
</evidence>
<sequence>MTSDSLRIIFAGTPEFAVHSLTALLETRHEVVAVYSQPDRPAGRGRKLAPTPVKALALEHGIPVHQPVSLRNEEAQQVLASHNADLMVVVAYGLLLPQVVLDTPRLGCINVHGSLLPRWRGAAPIQRAIWQGDKETGVTIMQMEAGLDTGPMLLKTRLDIAADETSQTLHDKLAAQGGEALKQAVDALAKGTLTPEVQEDALANYAEKLSKAEAEIDWSKDAAFIDRCIRAFNPWPVSWTTLDGQTLRIWQAEPEANASDLAPGTVISIDKSGLRIACGQGSLCIKNLQLPGKKALSVVDILNSGKNLFVAGETQLGS</sequence>
<keyword evidence="12" id="KW-1185">Reference proteome</keyword>
<gene>
    <name evidence="8" type="primary">fmt</name>
    <name evidence="11" type="ORF">BTA35_0210510</name>
</gene>
<evidence type="ECO:0000259" key="10">
    <source>
        <dbReference type="Pfam" id="PF02911"/>
    </source>
</evidence>
<evidence type="ECO:0000256" key="5">
    <source>
        <dbReference type="ARBA" id="ARBA00022679"/>
    </source>
</evidence>
<dbReference type="InterPro" id="IPR005794">
    <property type="entry name" value="Fmt"/>
</dbReference>
<dbReference type="EC" id="2.1.2.9" evidence="3 8"/>
<dbReference type="InterPro" id="IPR005793">
    <property type="entry name" value="Formyl_trans_C"/>
</dbReference>
<evidence type="ECO:0000313" key="12">
    <source>
        <dbReference type="Proteomes" id="UP000190064"/>
    </source>
</evidence>
<comment type="function">
    <text evidence="1 8">Attaches a formyl group to the free amino group of methionyl-tRNA(fMet). The formyl group appears to play a dual role in the initiator identity of N-formylmethionyl-tRNA by promoting its recognition by IF2 and preventing the misappropriation of this tRNA by the elongation apparatus.</text>
</comment>
<comment type="caution">
    <text evidence="11">The sequence shown here is derived from an EMBL/GenBank/DDBJ whole genome shotgun (WGS) entry which is preliminary data.</text>
</comment>
<dbReference type="CDD" id="cd08704">
    <property type="entry name" value="Met_tRNA_FMT_C"/>
    <property type="match status" value="1"/>
</dbReference>
<dbReference type="GO" id="GO:0004479">
    <property type="term" value="F:methionyl-tRNA formyltransferase activity"/>
    <property type="evidence" value="ECO:0007669"/>
    <property type="project" value="UniProtKB-UniRule"/>
</dbReference>
<dbReference type="GO" id="GO:0005829">
    <property type="term" value="C:cytosol"/>
    <property type="evidence" value="ECO:0007669"/>
    <property type="project" value="TreeGrafter"/>
</dbReference>
<dbReference type="EMBL" id="MTSD02000003">
    <property type="protein sequence ID" value="OOV87443.1"/>
    <property type="molecule type" value="Genomic_DNA"/>
</dbReference>
<evidence type="ECO:0000256" key="7">
    <source>
        <dbReference type="ARBA" id="ARBA00048558"/>
    </source>
</evidence>
<dbReference type="InterPro" id="IPR044135">
    <property type="entry name" value="Met-tRNA-FMT_C"/>
</dbReference>
<dbReference type="AlphaFoldDB" id="A0A1T1HCB6"/>
<keyword evidence="6 8" id="KW-0648">Protein biosynthesis</keyword>
<dbReference type="Gene3D" id="3.10.25.10">
    <property type="entry name" value="Formyl transferase, C-terminal domain"/>
    <property type="match status" value="1"/>
</dbReference>
<reference evidence="11" key="1">
    <citation type="submission" date="2017-02" db="EMBL/GenBank/DDBJ databases">
        <title>Draft Genome Sequence of the Salt Water Bacterium Oceanospirillum linum ATCC 11336.</title>
        <authorList>
            <person name="Trachtenberg A.M."/>
            <person name="Carney J.G."/>
            <person name="Linnane J.D."/>
            <person name="Rheaume B.A."/>
            <person name="Pitts N.L."/>
            <person name="Mykles D.L."/>
            <person name="Maclea K.S."/>
        </authorList>
    </citation>
    <scope>NUCLEOTIDE SEQUENCE [LARGE SCALE GENOMIC DNA]</scope>
    <source>
        <strain evidence="11">ATCC 11336</strain>
    </source>
</reference>
<dbReference type="FunFam" id="3.40.50.170:FF:000003">
    <property type="entry name" value="Methionyl-tRNA formyltransferase"/>
    <property type="match status" value="1"/>
</dbReference>
<dbReference type="CDD" id="cd08646">
    <property type="entry name" value="FMT_core_Met-tRNA-FMT_N"/>
    <property type="match status" value="1"/>
</dbReference>
<dbReference type="HAMAP" id="MF_00182">
    <property type="entry name" value="Formyl_trans"/>
    <property type="match status" value="1"/>
</dbReference>
<evidence type="ECO:0000256" key="2">
    <source>
        <dbReference type="ARBA" id="ARBA00010699"/>
    </source>
</evidence>
<feature type="binding site" evidence="8">
    <location>
        <begin position="114"/>
        <end position="117"/>
    </location>
    <ligand>
        <name>(6S)-5,6,7,8-tetrahydrofolate</name>
        <dbReference type="ChEBI" id="CHEBI:57453"/>
    </ligand>
</feature>
<dbReference type="Pfam" id="PF02911">
    <property type="entry name" value="Formyl_trans_C"/>
    <property type="match status" value="1"/>
</dbReference>
<dbReference type="Proteomes" id="UP000190064">
    <property type="component" value="Unassembled WGS sequence"/>
</dbReference>
<feature type="domain" description="Formyl transferase C-terminal" evidence="10">
    <location>
        <begin position="208"/>
        <end position="304"/>
    </location>
</feature>
<dbReference type="Gene3D" id="3.40.50.170">
    <property type="entry name" value="Formyl transferase, N-terminal domain"/>
    <property type="match status" value="1"/>
</dbReference>
<organism evidence="11 12">
    <name type="scientific">Oceanospirillum linum</name>
    <dbReference type="NCBI Taxonomy" id="966"/>
    <lineage>
        <taxon>Bacteria</taxon>
        <taxon>Pseudomonadati</taxon>
        <taxon>Pseudomonadota</taxon>
        <taxon>Gammaproteobacteria</taxon>
        <taxon>Oceanospirillales</taxon>
        <taxon>Oceanospirillaceae</taxon>
        <taxon>Oceanospirillum</taxon>
    </lineage>
</organism>
<comment type="similarity">
    <text evidence="2 8">Belongs to the Fmt family.</text>
</comment>
<evidence type="ECO:0000256" key="8">
    <source>
        <dbReference type="HAMAP-Rule" id="MF_00182"/>
    </source>
</evidence>
<dbReference type="NCBIfam" id="TIGR00460">
    <property type="entry name" value="fmt"/>
    <property type="match status" value="1"/>
</dbReference>
<name>A0A1T1HCB6_OCELI</name>
<dbReference type="InterPro" id="IPR011034">
    <property type="entry name" value="Formyl_transferase-like_C_sf"/>
</dbReference>
<dbReference type="RefSeq" id="WP_078319798.1">
    <property type="nucleotide sequence ID" value="NZ_FXTS01000003.1"/>
</dbReference>
<evidence type="ECO:0000256" key="3">
    <source>
        <dbReference type="ARBA" id="ARBA00012261"/>
    </source>
</evidence>
<evidence type="ECO:0000256" key="6">
    <source>
        <dbReference type="ARBA" id="ARBA00022917"/>
    </source>
</evidence>